<comment type="similarity">
    <text evidence="1">Belongs to the 1-acyl-sn-glycerol-3-phosphate acyltransferase family.</text>
</comment>
<dbReference type="Proteomes" id="UP000008076">
    <property type="component" value="Unassembled WGS sequence"/>
</dbReference>
<evidence type="ECO:0000256" key="3">
    <source>
        <dbReference type="ARBA" id="ARBA00023315"/>
    </source>
</evidence>
<evidence type="ECO:0000256" key="1">
    <source>
        <dbReference type="ARBA" id="ARBA00008655"/>
    </source>
</evidence>
<dbReference type="KEGG" id="edi:EDI_317540"/>
<dbReference type="SUPFAM" id="SSF69593">
    <property type="entry name" value="Glycerol-3-phosphate (1)-acyltransferase"/>
    <property type="match status" value="1"/>
</dbReference>
<dbReference type="OrthoDB" id="189226at2759"/>
<dbReference type="InterPro" id="IPR002123">
    <property type="entry name" value="Plipid/glycerol_acylTrfase"/>
</dbReference>
<sequence length="346" mass="41478">MILYFRQPSKRVKKMIRGESSERMVDTTGIKDKIILILKYYFAYCFVASVFLQITILLIMDVICLPFYFIYRPIYQWIFQRVTEVYMMYFPLIFYYIIGNRIIETGDELVPNENALFLCNHTHFYDFLPIVIEAPRCGRIGAMRFFMKEEISKIPLVGFGFYMMDSVYLKRNFQDDKPYILETFKRFRNKYYPFWLTIYPEGTRVKPQKLIESQQYCKDNNIPIYENLLHPRPTGVIVTLQQLRNVIPYVYDITLGYPVKPSPSCCFFPGEGITIHMNIHKISIKDIPEDEESLKRWLDDLWVEKDKLMSYFKEHKEFPGEPRKPQFKFTWADFTGYMTPECFTKP</sequence>
<dbReference type="EC" id="2.3.1.51" evidence="6"/>
<dbReference type="VEuPathDB" id="AmoebaDB:EDI_317540"/>
<dbReference type="GeneID" id="5884913"/>
<gene>
    <name evidence="6" type="ORF">EDI_317540</name>
</gene>
<feature type="domain" description="Phospholipid/glycerol acyltransferase" evidence="5">
    <location>
        <begin position="115"/>
        <end position="229"/>
    </location>
</feature>
<dbReference type="AlphaFoldDB" id="B0ENQ1"/>
<dbReference type="Pfam" id="PF01553">
    <property type="entry name" value="Acyltransferase"/>
    <property type="match status" value="1"/>
</dbReference>
<accession>B0ENQ1</accession>
<keyword evidence="2 6" id="KW-0808">Transferase</keyword>
<evidence type="ECO:0000313" key="7">
    <source>
        <dbReference type="Proteomes" id="UP000008076"/>
    </source>
</evidence>
<dbReference type="PANTHER" id="PTHR10983">
    <property type="entry name" value="1-ACYLGLYCEROL-3-PHOSPHATE ACYLTRANSFERASE-RELATED"/>
    <property type="match status" value="1"/>
</dbReference>
<dbReference type="EMBL" id="DS550126">
    <property type="protein sequence ID" value="EDR23843.1"/>
    <property type="molecule type" value="Genomic_DNA"/>
</dbReference>
<keyword evidence="3 6" id="KW-0012">Acyltransferase</keyword>
<dbReference type="GO" id="GO:0003841">
    <property type="term" value="F:1-acylglycerol-3-phosphate O-acyltransferase activity"/>
    <property type="evidence" value="ECO:0007669"/>
    <property type="project" value="UniProtKB-EC"/>
</dbReference>
<reference evidence="7" key="1">
    <citation type="submission" date="2007-12" db="EMBL/GenBank/DDBJ databases">
        <title>Annotation of Entamoeba dispar SAW760.</title>
        <authorList>
            <person name="Lorenzi H."/>
            <person name="Inman J."/>
            <person name="Schobel S."/>
            <person name="Amedeo P."/>
            <person name="Caler E."/>
        </authorList>
    </citation>
    <scope>NUCLEOTIDE SEQUENCE [LARGE SCALE GENOMIC DNA]</scope>
    <source>
        <strain evidence="7">ATCC PRA-260 / SAW760</strain>
    </source>
</reference>
<dbReference type="RefSeq" id="XP_001739767.1">
    <property type="nucleotide sequence ID" value="XM_001739715.1"/>
</dbReference>
<proteinExistence type="inferred from homology"/>
<keyword evidence="4" id="KW-1133">Transmembrane helix</keyword>
<evidence type="ECO:0000259" key="5">
    <source>
        <dbReference type="SMART" id="SM00563"/>
    </source>
</evidence>
<protein>
    <submittedName>
        <fullName evidence="6">1-acyl-sn-glycerol-3-phosphate acyltransferase, putative</fullName>
        <ecNumber evidence="6">2.3.1.51</ecNumber>
    </submittedName>
</protein>
<dbReference type="GO" id="GO:0012505">
    <property type="term" value="C:endomembrane system"/>
    <property type="evidence" value="ECO:0007669"/>
    <property type="project" value="TreeGrafter"/>
</dbReference>
<evidence type="ECO:0000256" key="4">
    <source>
        <dbReference type="SAM" id="Phobius"/>
    </source>
</evidence>
<keyword evidence="7" id="KW-1185">Reference proteome</keyword>
<evidence type="ECO:0000256" key="2">
    <source>
        <dbReference type="ARBA" id="ARBA00022679"/>
    </source>
</evidence>
<dbReference type="CDD" id="cd07990">
    <property type="entry name" value="LPLAT_LCLAT1-like"/>
    <property type="match status" value="1"/>
</dbReference>
<feature type="transmembrane region" description="Helical" evidence="4">
    <location>
        <begin position="77"/>
        <end position="98"/>
    </location>
</feature>
<dbReference type="Pfam" id="PF16076">
    <property type="entry name" value="Acyltransf_C"/>
    <property type="match status" value="1"/>
</dbReference>
<dbReference type="InterPro" id="IPR032098">
    <property type="entry name" value="Acyltransf_C"/>
</dbReference>
<keyword evidence="4" id="KW-0812">Transmembrane</keyword>
<dbReference type="PANTHER" id="PTHR10983:SF24">
    <property type="entry name" value="1-ACYLGLYCEROL-3-PHOSPHATE O-ACYLTRANSFERASE 3, ISOFORM E-RELATED"/>
    <property type="match status" value="1"/>
</dbReference>
<dbReference type="eggNOG" id="KOG1505">
    <property type="taxonomic scope" value="Eukaryota"/>
</dbReference>
<dbReference type="SMART" id="SM00563">
    <property type="entry name" value="PlsC"/>
    <property type="match status" value="1"/>
</dbReference>
<feature type="transmembrane region" description="Helical" evidence="4">
    <location>
        <begin position="41"/>
        <end position="71"/>
    </location>
</feature>
<dbReference type="OMA" id="VANHVAW"/>
<keyword evidence="4" id="KW-0472">Membrane</keyword>
<name>B0ENQ1_ENTDS</name>
<evidence type="ECO:0000313" key="6">
    <source>
        <dbReference type="EMBL" id="EDR23843.1"/>
    </source>
</evidence>
<organism evidence="7">
    <name type="scientific">Entamoeba dispar (strain ATCC PRA-260 / SAW760)</name>
    <dbReference type="NCBI Taxonomy" id="370354"/>
    <lineage>
        <taxon>Eukaryota</taxon>
        <taxon>Amoebozoa</taxon>
        <taxon>Evosea</taxon>
        <taxon>Archamoebae</taxon>
        <taxon>Mastigamoebida</taxon>
        <taxon>Entamoebidae</taxon>
        <taxon>Entamoeba</taxon>
    </lineage>
</organism>